<keyword evidence="3" id="KW-1185">Reference proteome</keyword>
<proteinExistence type="predicted"/>
<gene>
    <name evidence="2" type="ORF">HaLaN_26604</name>
</gene>
<comment type="caution">
    <text evidence="2">The sequence shown here is derived from an EMBL/GenBank/DDBJ whole genome shotgun (WGS) entry which is preliminary data.</text>
</comment>
<protein>
    <submittedName>
        <fullName evidence="2">ANK_REP_REGION domain-containing protein</fullName>
    </submittedName>
</protein>
<evidence type="ECO:0000256" key="1">
    <source>
        <dbReference type="SAM" id="MobiDB-lite"/>
    </source>
</evidence>
<reference evidence="2 3" key="1">
    <citation type="submission" date="2020-02" db="EMBL/GenBank/DDBJ databases">
        <title>Draft genome sequence of Haematococcus lacustris strain NIES-144.</title>
        <authorList>
            <person name="Morimoto D."/>
            <person name="Nakagawa S."/>
            <person name="Yoshida T."/>
            <person name="Sawayama S."/>
        </authorList>
    </citation>
    <scope>NUCLEOTIDE SEQUENCE [LARGE SCALE GENOMIC DNA]</scope>
    <source>
        <strain evidence="2 3">NIES-144</strain>
    </source>
</reference>
<sequence length="118" mass="12750">MPTPKLPARKAGGKRVAPTNGGSLPILSAQELELDDGTRIPVKIPEGMPPQQAQALLEYLKANPEAAKEGAAQQPGMADKYQALKDDPDLKHVFDDVVKNGPSAFQKYWDDVDLMAKV</sequence>
<feature type="region of interest" description="Disordered" evidence="1">
    <location>
        <begin position="1"/>
        <end position="24"/>
    </location>
</feature>
<evidence type="ECO:0000313" key="2">
    <source>
        <dbReference type="EMBL" id="GFH28160.1"/>
    </source>
</evidence>
<accession>A0A6A0A6J5</accession>
<dbReference type="Proteomes" id="UP000485058">
    <property type="component" value="Unassembled WGS sequence"/>
</dbReference>
<organism evidence="2 3">
    <name type="scientific">Haematococcus lacustris</name>
    <name type="common">Green alga</name>
    <name type="synonym">Haematococcus pluvialis</name>
    <dbReference type="NCBI Taxonomy" id="44745"/>
    <lineage>
        <taxon>Eukaryota</taxon>
        <taxon>Viridiplantae</taxon>
        <taxon>Chlorophyta</taxon>
        <taxon>core chlorophytes</taxon>
        <taxon>Chlorophyceae</taxon>
        <taxon>CS clade</taxon>
        <taxon>Chlamydomonadales</taxon>
        <taxon>Haematococcaceae</taxon>
        <taxon>Haematococcus</taxon>
    </lineage>
</organism>
<dbReference type="EMBL" id="BLLF01003768">
    <property type="protein sequence ID" value="GFH28160.1"/>
    <property type="molecule type" value="Genomic_DNA"/>
</dbReference>
<dbReference type="AlphaFoldDB" id="A0A6A0A6J5"/>
<evidence type="ECO:0000313" key="3">
    <source>
        <dbReference type="Proteomes" id="UP000485058"/>
    </source>
</evidence>
<name>A0A6A0A6J5_HAELA</name>